<keyword evidence="2" id="KW-0645">Protease</keyword>
<proteinExistence type="predicted"/>
<dbReference type="InterPro" id="IPR008753">
    <property type="entry name" value="Peptidase_M13_N"/>
</dbReference>
<protein>
    <submittedName>
        <fullName evidence="11">Metallopeptidase</fullName>
    </submittedName>
</protein>
<evidence type="ECO:0000256" key="7">
    <source>
        <dbReference type="SAM" id="MobiDB-lite"/>
    </source>
</evidence>
<dbReference type="InterPro" id="IPR042089">
    <property type="entry name" value="Peptidase_M13_dom_2"/>
</dbReference>
<dbReference type="InterPro" id="IPR000718">
    <property type="entry name" value="Peptidase_M13"/>
</dbReference>
<comment type="cofactor">
    <cofactor evidence="1">
        <name>Zn(2+)</name>
        <dbReference type="ChEBI" id="CHEBI:29105"/>
    </cofactor>
</comment>
<dbReference type="PROSITE" id="PS51885">
    <property type="entry name" value="NEPRILYSIN"/>
    <property type="match status" value="1"/>
</dbReference>
<keyword evidence="12" id="KW-1185">Reference proteome</keyword>
<dbReference type="STRING" id="1391654.AKJ09_05711"/>
<keyword evidence="6" id="KW-0482">Metalloprotease</keyword>
<keyword evidence="5" id="KW-0862">Zinc</keyword>
<evidence type="ECO:0000256" key="8">
    <source>
        <dbReference type="SAM" id="SignalP"/>
    </source>
</evidence>
<feature type="chain" id="PRO_5005466553" evidence="8">
    <location>
        <begin position="23"/>
        <end position="717"/>
    </location>
</feature>
<evidence type="ECO:0000313" key="11">
    <source>
        <dbReference type="EMBL" id="AKU99047.1"/>
    </source>
</evidence>
<dbReference type="Proteomes" id="UP000064967">
    <property type="component" value="Chromosome"/>
</dbReference>
<keyword evidence="4" id="KW-0378">Hydrolase</keyword>
<dbReference type="GO" id="GO:0004222">
    <property type="term" value="F:metalloendopeptidase activity"/>
    <property type="evidence" value="ECO:0007669"/>
    <property type="project" value="InterPro"/>
</dbReference>
<evidence type="ECO:0000259" key="9">
    <source>
        <dbReference type="Pfam" id="PF01431"/>
    </source>
</evidence>
<feature type="signal peptide" evidence="8">
    <location>
        <begin position="1"/>
        <end position="22"/>
    </location>
</feature>
<dbReference type="KEGG" id="llu:AKJ09_05711"/>
<dbReference type="OrthoDB" id="9775677at2"/>
<feature type="domain" description="Peptidase M13 C-terminal" evidence="9">
    <location>
        <begin position="514"/>
        <end position="714"/>
    </location>
</feature>
<evidence type="ECO:0000256" key="6">
    <source>
        <dbReference type="ARBA" id="ARBA00023049"/>
    </source>
</evidence>
<dbReference type="Gene3D" id="3.40.390.10">
    <property type="entry name" value="Collagenase (Catalytic Domain)"/>
    <property type="match status" value="1"/>
</dbReference>
<evidence type="ECO:0000313" key="12">
    <source>
        <dbReference type="Proteomes" id="UP000064967"/>
    </source>
</evidence>
<dbReference type="PROSITE" id="PS51257">
    <property type="entry name" value="PROKAR_LIPOPROTEIN"/>
    <property type="match status" value="1"/>
</dbReference>
<accession>A0A0K1PZX7</accession>
<dbReference type="InterPro" id="IPR024079">
    <property type="entry name" value="MetalloPept_cat_dom_sf"/>
</dbReference>
<evidence type="ECO:0000256" key="1">
    <source>
        <dbReference type="ARBA" id="ARBA00001947"/>
    </source>
</evidence>
<dbReference type="Pfam" id="PF05649">
    <property type="entry name" value="Peptidase_M13_N"/>
    <property type="match status" value="1"/>
</dbReference>
<dbReference type="GO" id="GO:0046872">
    <property type="term" value="F:metal ion binding"/>
    <property type="evidence" value="ECO:0007669"/>
    <property type="project" value="UniProtKB-KW"/>
</dbReference>
<sequence>MNVHRRLRSLSLTPIFVLLATACGGGSTNAPPPPPSPSPSPTAPPSVPASASSASSAPSSAGGIDLAGMDKTIAPGDDFFGFANGTWLKSTEIPADRSTWGTMAIVAERTAKRQADLIADAAKQNGATGSDARKVGDYYASFMDEAAIEAKGIAPLAPALSAVAAITDVKGLSKVLGSTIRADVDVLNATDFDTDNVFGLWVAQDLDDPSRYVPFVLQGGLEMPDRDYYLSAKPRMVEIRDKYKTHIAKTLKLVGLPDAEKKAARILDLETKIAKVHATREDTEDVKKGNNHWKRGDLAKRAPGLDWDAFLAAAQLDKQDVFIAWQPQAISGISALVKSQPLDVWKDFLTYHAVERHAAFLPKAISDEAFDFFGKTLNGTPQQRERWKRAVEQTDDALGEVVGKLYVEKYFPPSEKARAEQMVQNIVAAFGRRIDALDWMAPKTKEQAKAKLAALKVGVGYPDKWRDYSSLEVVRGDAYGNFDRAQMFEYQRNLAKFGKPVDRSEWVMNPQLVNAVNLPAMNALNFPAAILQPPDFDPTRPVAMDYGSIGAIIGHEICHSFDDTGALFDATGRLHNWWTDADLAHFKKSAAALAAQFDAYQPFPDAHVNGKLTSAENIADVAGLSAAYDAYRLASGGTEAPPAQGLTGDQQFFVSFAQSWRFKAREAAARKRLLTDGHAPAQFRAATVRNLDSWYPAWDVKPGQKLFLAPAARVRIY</sequence>
<dbReference type="PANTHER" id="PTHR11733">
    <property type="entry name" value="ZINC METALLOPROTEASE FAMILY M13 NEPRILYSIN-RELATED"/>
    <property type="match status" value="1"/>
</dbReference>
<dbReference type="SUPFAM" id="SSF55486">
    <property type="entry name" value="Metalloproteases ('zincins'), catalytic domain"/>
    <property type="match status" value="1"/>
</dbReference>
<feature type="domain" description="Peptidase M13 N-terminal" evidence="10">
    <location>
        <begin position="75"/>
        <end position="462"/>
    </location>
</feature>
<dbReference type="AlphaFoldDB" id="A0A0K1PZX7"/>
<feature type="compositionally biased region" description="Low complexity" evidence="7">
    <location>
        <begin position="48"/>
        <end position="61"/>
    </location>
</feature>
<keyword evidence="8" id="KW-0732">Signal</keyword>
<dbReference type="PATRIC" id="fig|1391654.3.peg.5788"/>
<dbReference type="Gene3D" id="1.10.1380.10">
    <property type="entry name" value="Neutral endopeptidase , domain2"/>
    <property type="match status" value="1"/>
</dbReference>
<dbReference type="EMBL" id="CP012333">
    <property type="protein sequence ID" value="AKU99047.1"/>
    <property type="molecule type" value="Genomic_DNA"/>
</dbReference>
<evidence type="ECO:0000256" key="2">
    <source>
        <dbReference type="ARBA" id="ARBA00022670"/>
    </source>
</evidence>
<evidence type="ECO:0000259" key="10">
    <source>
        <dbReference type="Pfam" id="PF05649"/>
    </source>
</evidence>
<dbReference type="RefSeq" id="WP_146650292.1">
    <property type="nucleotide sequence ID" value="NZ_CP012333.1"/>
</dbReference>
<name>A0A0K1PZX7_9BACT</name>
<dbReference type="InterPro" id="IPR018497">
    <property type="entry name" value="Peptidase_M13_C"/>
</dbReference>
<dbReference type="PANTHER" id="PTHR11733:SF211">
    <property type="entry name" value="OLIGOPEPTIDASE LIPOPROTEIN M13 FAMILY"/>
    <property type="match status" value="1"/>
</dbReference>
<dbReference type="GO" id="GO:0016485">
    <property type="term" value="P:protein processing"/>
    <property type="evidence" value="ECO:0007669"/>
    <property type="project" value="TreeGrafter"/>
</dbReference>
<dbReference type="Pfam" id="PF01431">
    <property type="entry name" value="Peptidase_M13"/>
    <property type="match status" value="1"/>
</dbReference>
<organism evidence="11 12">
    <name type="scientific">Labilithrix luteola</name>
    <dbReference type="NCBI Taxonomy" id="1391654"/>
    <lineage>
        <taxon>Bacteria</taxon>
        <taxon>Pseudomonadati</taxon>
        <taxon>Myxococcota</taxon>
        <taxon>Polyangia</taxon>
        <taxon>Polyangiales</taxon>
        <taxon>Labilitrichaceae</taxon>
        <taxon>Labilithrix</taxon>
    </lineage>
</organism>
<evidence type="ECO:0000256" key="5">
    <source>
        <dbReference type="ARBA" id="ARBA00022833"/>
    </source>
</evidence>
<evidence type="ECO:0000256" key="3">
    <source>
        <dbReference type="ARBA" id="ARBA00022723"/>
    </source>
</evidence>
<dbReference type="CDD" id="cd08662">
    <property type="entry name" value="M13"/>
    <property type="match status" value="1"/>
</dbReference>
<keyword evidence="3" id="KW-0479">Metal-binding</keyword>
<feature type="compositionally biased region" description="Pro residues" evidence="7">
    <location>
        <begin position="30"/>
        <end position="47"/>
    </location>
</feature>
<evidence type="ECO:0000256" key="4">
    <source>
        <dbReference type="ARBA" id="ARBA00022801"/>
    </source>
</evidence>
<feature type="region of interest" description="Disordered" evidence="7">
    <location>
        <begin position="27"/>
        <end position="61"/>
    </location>
</feature>
<dbReference type="PRINTS" id="PR00786">
    <property type="entry name" value="NEPRILYSIN"/>
</dbReference>
<dbReference type="GO" id="GO:0005886">
    <property type="term" value="C:plasma membrane"/>
    <property type="evidence" value="ECO:0007669"/>
    <property type="project" value="TreeGrafter"/>
</dbReference>
<reference evidence="11 12" key="1">
    <citation type="submission" date="2015-08" db="EMBL/GenBank/DDBJ databases">
        <authorList>
            <person name="Babu N.S."/>
            <person name="Beckwith C.J."/>
            <person name="Beseler K.G."/>
            <person name="Brison A."/>
            <person name="Carone J.V."/>
            <person name="Caskin T.P."/>
            <person name="Diamond M."/>
            <person name="Durham M.E."/>
            <person name="Foxe J.M."/>
            <person name="Go M."/>
            <person name="Henderson B.A."/>
            <person name="Jones I.B."/>
            <person name="McGettigan J.A."/>
            <person name="Micheletti S.J."/>
            <person name="Nasrallah M.E."/>
            <person name="Ortiz D."/>
            <person name="Piller C.R."/>
            <person name="Privatt S.R."/>
            <person name="Schneider S.L."/>
            <person name="Sharp S."/>
            <person name="Smith T.C."/>
            <person name="Stanton J.D."/>
            <person name="Ullery H.E."/>
            <person name="Wilson R.J."/>
            <person name="Serrano M.G."/>
            <person name="Buck G."/>
            <person name="Lee V."/>
            <person name="Wang Y."/>
            <person name="Carvalho R."/>
            <person name="Voegtly L."/>
            <person name="Shi R."/>
            <person name="Duckworth R."/>
            <person name="Johnson A."/>
            <person name="Loviza R."/>
            <person name="Walstead R."/>
            <person name="Shah Z."/>
            <person name="Kiflezghi M."/>
            <person name="Wade K."/>
            <person name="Ball S.L."/>
            <person name="Bradley K.W."/>
            <person name="Asai D.J."/>
            <person name="Bowman C.A."/>
            <person name="Russell D.A."/>
            <person name="Pope W.H."/>
            <person name="Jacobs-Sera D."/>
            <person name="Hendrix R.W."/>
            <person name="Hatfull G.F."/>
        </authorList>
    </citation>
    <scope>NUCLEOTIDE SEQUENCE [LARGE SCALE GENOMIC DNA]</scope>
    <source>
        <strain evidence="11 12">DSM 27648</strain>
    </source>
</reference>
<gene>
    <name evidence="11" type="ORF">AKJ09_05711</name>
</gene>